<reference evidence="5" key="1">
    <citation type="submission" date="2015-01" db="EMBL/GenBank/DDBJ databases">
        <title>Draft genome sequence of Rhodococcus pyridinivorans strain KG-16, a hydrocarbon-degrading bacterium.</title>
        <authorList>
            <person name="Aggarwal R.K."/>
            <person name="Dawar C."/>
        </authorList>
    </citation>
    <scope>NUCLEOTIDE SEQUENCE [LARGE SCALE GENOMIC DNA]</scope>
    <source>
        <strain evidence="5">KG-16</strain>
    </source>
</reference>
<dbReference type="EC" id="3.5.3.4" evidence="2"/>
<dbReference type="SUPFAM" id="SSF49785">
    <property type="entry name" value="Galactose-binding domain-like"/>
    <property type="match status" value="2"/>
</dbReference>
<accession>A0A0V9ULT2</accession>
<dbReference type="InterPro" id="IPR005164">
    <property type="entry name" value="Allantoicase"/>
</dbReference>
<dbReference type="GO" id="GO:0000256">
    <property type="term" value="P:allantoin catabolic process"/>
    <property type="evidence" value="ECO:0007669"/>
    <property type="project" value="UniProtKB-UniRule"/>
</dbReference>
<dbReference type="AlphaFoldDB" id="A0A0V9ULT2"/>
<evidence type="ECO:0000256" key="2">
    <source>
        <dbReference type="HAMAP-Rule" id="MF_00813"/>
    </source>
</evidence>
<proteinExistence type="inferred from homology"/>
<dbReference type="PIRSF" id="PIRSF016516">
    <property type="entry name" value="Allantoicase"/>
    <property type="match status" value="1"/>
</dbReference>
<evidence type="ECO:0000313" key="4">
    <source>
        <dbReference type="EMBL" id="KSZ58974.1"/>
    </source>
</evidence>
<evidence type="ECO:0000256" key="1">
    <source>
        <dbReference type="ARBA" id="ARBA00009242"/>
    </source>
</evidence>
<dbReference type="InterPro" id="IPR015908">
    <property type="entry name" value="Allantoicase_dom"/>
</dbReference>
<name>A0A0V9ULT2_9NOCA</name>
<dbReference type="Pfam" id="PF03561">
    <property type="entry name" value="Allantoicase"/>
    <property type="match status" value="2"/>
</dbReference>
<protein>
    <recommendedName>
        <fullName evidence="2">Probable allantoicase</fullName>
        <ecNumber evidence="2">3.5.3.4</ecNumber>
    </recommendedName>
    <alternativeName>
        <fullName evidence="2">Allantoate amidinohydrolase</fullName>
    </alternativeName>
</protein>
<feature type="domain" description="Allantoicase" evidence="3">
    <location>
        <begin position="186"/>
        <end position="320"/>
    </location>
</feature>
<dbReference type="PANTHER" id="PTHR12045:SF3">
    <property type="entry name" value="INACTIVE ALLANTOICASE-RELATED"/>
    <property type="match status" value="1"/>
</dbReference>
<keyword evidence="2" id="KW-0659">Purine metabolism</keyword>
<comment type="similarity">
    <text evidence="1 2">Belongs to the allantoicase family.</text>
</comment>
<comment type="caution">
    <text evidence="4">The sequence shown here is derived from an EMBL/GenBank/DDBJ whole genome shotgun (WGS) entry which is preliminary data.</text>
</comment>
<dbReference type="Proteomes" id="UP000053060">
    <property type="component" value="Unassembled WGS sequence"/>
</dbReference>
<comment type="catalytic activity">
    <reaction evidence="2">
        <text>allantoate + H2O = (S)-ureidoglycolate + urea</text>
        <dbReference type="Rhea" id="RHEA:11016"/>
        <dbReference type="ChEBI" id="CHEBI:15377"/>
        <dbReference type="ChEBI" id="CHEBI:16199"/>
        <dbReference type="ChEBI" id="CHEBI:17536"/>
        <dbReference type="ChEBI" id="CHEBI:57296"/>
        <dbReference type="EC" id="3.5.3.4"/>
    </reaction>
</comment>
<evidence type="ECO:0000313" key="5">
    <source>
        <dbReference type="Proteomes" id="UP000053060"/>
    </source>
</evidence>
<dbReference type="InterPro" id="IPR008979">
    <property type="entry name" value="Galactose-bd-like_sf"/>
</dbReference>
<dbReference type="PATRIC" id="fig|1441730.3.peg.2125"/>
<organism evidence="4 5">
    <name type="scientific">Rhodococcus pyridinivorans KG-16</name>
    <dbReference type="NCBI Taxonomy" id="1441730"/>
    <lineage>
        <taxon>Bacteria</taxon>
        <taxon>Bacillati</taxon>
        <taxon>Actinomycetota</taxon>
        <taxon>Actinomycetes</taxon>
        <taxon>Mycobacteriales</taxon>
        <taxon>Nocardiaceae</taxon>
        <taxon>Rhodococcus</taxon>
    </lineage>
</organism>
<evidence type="ECO:0000259" key="3">
    <source>
        <dbReference type="Pfam" id="PF03561"/>
    </source>
</evidence>
<dbReference type="GO" id="GO:0006144">
    <property type="term" value="P:purine nucleobase metabolic process"/>
    <property type="evidence" value="ECO:0007669"/>
    <property type="project" value="UniProtKB-KW"/>
</dbReference>
<comment type="pathway">
    <text evidence="2">Nitrogen metabolism; (S)-allantoin degradation; (S)-ureidoglycolate from allantoate (aminidohydrolase route): step 1/1.</text>
</comment>
<dbReference type="EMBL" id="AZXY01000004">
    <property type="protein sequence ID" value="KSZ58974.1"/>
    <property type="molecule type" value="Genomic_DNA"/>
</dbReference>
<keyword evidence="2" id="KW-0378">Hydrolase</keyword>
<feature type="domain" description="Allantoicase" evidence="3">
    <location>
        <begin position="18"/>
        <end position="167"/>
    </location>
</feature>
<dbReference type="Gene3D" id="2.60.120.260">
    <property type="entry name" value="Galactose-binding domain-like"/>
    <property type="match status" value="2"/>
</dbReference>
<dbReference type="UniPathway" id="UPA00395">
    <property type="reaction ID" value="UER00654"/>
</dbReference>
<gene>
    <name evidence="2" type="primary">alc</name>
    <name evidence="4" type="ORF">Z045_10215</name>
</gene>
<sequence length="322" mass="35461">MTEADFLQLPDLAARSLGGAVVYANDEFFASRENLISPGAPDFDPSEFGHKGKVYDGWETRRRREPGHDFAVVRLGVPGVVEGVVIDTAWFTGNYPPYASVDGVNLDGYLTDQELLDAPWEPVLERVALKGDTANAFAVEDDRRWTHLRLNIFPDGGVARFRVHGHARPDPAFLTGTIDLAALENGGDVVACSNRFYSSPRNIIGLGRSRHMGEGWENARRRDDGNDYVVIRLAGQGCVDHVEIDTSYFVGNAPGAARLSGIPSKDAMSDESSWVELVPRTALLPDCRHRFRVDSPIPVEFVRLDVYPDGGIARLRVNGRLT</sequence>
<dbReference type="GO" id="GO:0004037">
    <property type="term" value="F:allantoicase activity"/>
    <property type="evidence" value="ECO:0007669"/>
    <property type="project" value="UniProtKB-UniRule"/>
</dbReference>
<dbReference type="PANTHER" id="PTHR12045">
    <property type="entry name" value="ALLANTOICASE"/>
    <property type="match status" value="1"/>
</dbReference>
<dbReference type="HAMAP" id="MF_00813">
    <property type="entry name" value="Allantoicase"/>
    <property type="match status" value="1"/>
</dbReference>
<dbReference type="RefSeq" id="WP_060651751.1">
    <property type="nucleotide sequence ID" value="NZ_AZXY01000004.1"/>
</dbReference>
<dbReference type="NCBIfam" id="TIGR02961">
    <property type="entry name" value="allantoicase"/>
    <property type="match status" value="1"/>
</dbReference>
<reference evidence="4 5" key="2">
    <citation type="journal article" date="2016" name="Genome Announc.">
        <title>Draft Genome Sequence of a Versatile Hydrocarbon-Degrading Bacterium, Rhodococcus pyridinivorans Strain KG-16, Collected from Oil Fields in India.</title>
        <authorList>
            <person name="Aggarwal R.K."/>
            <person name="Dawar C."/>
            <person name="Phanindranath R."/>
            <person name="Mutnuri L."/>
            <person name="Dayal A.M."/>
        </authorList>
    </citation>
    <scope>NUCLEOTIDE SEQUENCE [LARGE SCALE GENOMIC DNA]</scope>
    <source>
        <strain evidence="4 5">KG-16</strain>
    </source>
</reference>